<name>A0A2S5T0D8_9BURK</name>
<comment type="subunit">
    <text evidence="2">Homotrimer.</text>
</comment>
<dbReference type="InterPro" id="IPR023614">
    <property type="entry name" value="Porin_dom_sf"/>
</dbReference>
<keyword evidence="10" id="KW-0998">Cell outer membrane</keyword>
<keyword evidence="4" id="KW-1134">Transmembrane beta strand</keyword>
<keyword evidence="7" id="KW-0406">Ion transport</keyword>
<dbReference type="Pfam" id="PF13609">
    <property type="entry name" value="Porin_4"/>
    <property type="match status" value="1"/>
</dbReference>
<feature type="compositionally biased region" description="Basic residues" evidence="11">
    <location>
        <begin position="1"/>
        <end position="18"/>
    </location>
</feature>
<keyword evidence="13" id="KW-1185">Reference proteome</keyword>
<reference evidence="12 13" key="1">
    <citation type="submission" date="2018-02" db="EMBL/GenBank/DDBJ databases">
        <title>Reclassifiation of [Polyangium] brachysporum DSM 7029 as Guopingzhaonella breviflexa gen. nov., sp. nov., a member of the family Comamonadaceae.</title>
        <authorList>
            <person name="Tang B."/>
        </authorList>
    </citation>
    <scope>NUCLEOTIDE SEQUENCE [LARGE SCALE GENOMIC DNA]</scope>
    <source>
        <strain evidence="12 13">DSM 15344</strain>
    </source>
</reference>
<keyword evidence="9" id="KW-0472">Membrane</keyword>
<dbReference type="InterPro" id="IPR002299">
    <property type="entry name" value="Porin_Neis"/>
</dbReference>
<dbReference type="RefSeq" id="WP_104359013.1">
    <property type="nucleotide sequence ID" value="NZ_CP064338.1"/>
</dbReference>
<accession>A0A2S5T0D8</accession>
<evidence type="ECO:0000256" key="7">
    <source>
        <dbReference type="ARBA" id="ARBA00023065"/>
    </source>
</evidence>
<dbReference type="Proteomes" id="UP000239406">
    <property type="component" value="Unassembled WGS sequence"/>
</dbReference>
<dbReference type="InterPro" id="IPR006311">
    <property type="entry name" value="TAT_signal"/>
</dbReference>
<feature type="region of interest" description="Disordered" evidence="11">
    <location>
        <begin position="1"/>
        <end position="21"/>
    </location>
</feature>
<evidence type="ECO:0000256" key="1">
    <source>
        <dbReference type="ARBA" id="ARBA00004571"/>
    </source>
</evidence>
<dbReference type="InterPro" id="IPR050298">
    <property type="entry name" value="Gram-neg_bact_OMP"/>
</dbReference>
<evidence type="ECO:0000313" key="13">
    <source>
        <dbReference type="Proteomes" id="UP000239406"/>
    </source>
</evidence>
<evidence type="ECO:0000256" key="6">
    <source>
        <dbReference type="ARBA" id="ARBA00022729"/>
    </source>
</evidence>
<organism evidence="12 13">
    <name type="scientific">Caldimonas thermodepolymerans</name>
    <dbReference type="NCBI Taxonomy" id="215580"/>
    <lineage>
        <taxon>Bacteria</taxon>
        <taxon>Pseudomonadati</taxon>
        <taxon>Pseudomonadota</taxon>
        <taxon>Betaproteobacteria</taxon>
        <taxon>Burkholderiales</taxon>
        <taxon>Sphaerotilaceae</taxon>
        <taxon>Caldimonas</taxon>
    </lineage>
</organism>
<keyword evidence="5" id="KW-0812">Transmembrane</keyword>
<dbReference type="CDD" id="cd00342">
    <property type="entry name" value="gram_neg_porins"/>
    <property type="match status" value="1"/>
</dbReference>
<dbReference type="InterPro" id="IPR001702">
    <property type="entry name" value="Porin_Gram-ve"/>
</dbReference>
<gene>
    <name evidence="12" type="ORF">C1702_17555</name>
</gene>
<dbReference type="PROSITE" id="PS51318">
    <property type="entry name" value="TAT"/>
    <property type="match status" value="1"/>
</dbReference>
<evidence type="ECO:0000256" key="3">
    <source>
        <dbReference type="ARBA" id="ARBA00022448"/>
    </source>
</evidence>
<evidence type="ECO:0000256" key="8">
    <source>
        <dbReference type="ARBA" id="ARBA00023114"/>
    </source>
</evidence>
<evidence type="ECO:0000256" key="10">
    <source>
        <dbReference type="ARBA" id="ARBA00023237"/>
    </source>
</evidence>
<dbReference type="EMBL" id="PSNY01000031">
    <property type="protein sequence ID" value="PPE68348.1"/>
    <property type="molecule type" value="Genomic_DNA"/>
</dbReference>
<comment type="subcellular location">
    <subcellularLocation>
        <location evidence="1">Cell outer membrane</location>
        <topology evidence="1">Multi-pass membrane protein</topology>
    </subcellularLocation>
</comment>
<dbReference type="GO" id="GO:0046930">
    <property type="term" value="C:pore complex"/>
    <property type="evidence" value="ECO:0007669"/>
    <property type="project" value="UniProtKB-KW"/>
</dbReference>
<protein>
    <submittedName>
        <fullName evidence="12">Porin</fullName>
    </submittedName>
</protein>
<dbReference type="GO" id="GO:0009279">
    <property type="term" value="C:cell outer membrane"/>
    <property type="evidence" value="ECO:0007669"/>
    <property type="project" value="UniProtKB-SubCell"/>
</dbReference>
<evidence type="ECO:0000313" key="12">
    <source>
        <dbReference type="EMBL" id="PPE68348.1"/>
    </source>
</evidence>
<dbReference type="PANTHER" id="PTHR34501">
    <property type="entry name" value="PROTEIN YDDL-RELATED"/>
    <property type="match status" value="1"/>
</dbReference>
<dbReference type="SUPFAM" id="SSF56935">
    <property type="entry name" value="Porins"/>
    <property type="match status" value="1"/>
</dbReference>
<evidence type="ECO:0000256" key="11">
    <source>
        <dbReference type="SAM" id="MobiDB-lite"/>
    </source>
</evidence>
<sequence>MNSRHHTRQDRAARHGATRRTPLGRAARIALGLGVGLAAGVAGAQSSVTMYGLVDLGLEATNGGGSTHSRMIAGGSAGSRLGFTGSEDLGGGLKATFRLEQGFTPDDGVLAQGGRAFGREASVGLASKSWGAVTMGRLLMPYYQALNPIDAFGWVGHGGVLSINRSGVANRPLLGVGLSARADNAVLYVSPNFDGFEFRVLGAFGEKSPTQGRTVSASLRYTKGPLDVVLAGARINGANNKSANGDAQGYTLGGSYDFGPARLYVGFSNEKNSCVTCTGALTRMAGVSGTNAAEFRLINVGVRVPIGAWTTYAQVVRVQDRSDYDVDPGSRDATWLAIGGQYPLSKRTMVYVTLGTVDNRNGSNYALGAGTTAPRVNGLADGNPRMKGAVVGLRHSF</sequence>
<dbReference type="Gene3D" id="2.40.160.10">
    <property type="entry name" value="Porin"/>
    <property type="match status" value="1"/>
</dbReference>
<dbReference type="PANTHER" id="PTHR34501:SF9">
    <property type="entry name" value="MAJOR OUTER MEMBRANE PROTEIN P.IA"/>
    <property type="match status" value="1"/>
</dbReference>
<evidence type="ECO:0000256" key="2">
    <source>
        <dbReference type="ARBA" id="ARBA00011233"/>
    </source>
</evidence>
<dbReference type="GO" id="GO:0015288">
    <property type="term" value="F:porin activity"/>
    <property type="evidence" value="ECO:0007669"/>
    <property type="project" value="UniProtKB-KW"/>
</dbReference>
<keyword evidence="6" id="KW-0732">Signal</keyword>
<dbReference type="InterPro" id="IPR033900">
    <property type="entry name" value="Gram_neg_porin_domain"/>
</dbReference>
<dbReference type="PRINTS" id="PR00182">
    <property type="entry name" value="ECOLNEIPORIN"/>
</dbReference>
<evidence type="ECO:0000256" key="9">
    <source>
        <dbReference type="ARBA" id="ARBA00023136"/>
    </source>
</evidence>
<comment type="caution">
    <text evidence="12">The sequence shown here is derived from an EMBL/GenBank/DDBJ whole genome shotgun (WGS) entry which is preliminary data.</text>
</comment>
<dbReference type="PRINTS" id="PR00184">
    <property type="entry name" value="NEISSPPORIN"/>
</dbReference>
<evidence type="ECO:0000256" key="5">
    <source>
        <dbReference type="ARBA" id="ARBA00022692"/>
    </source>
</evidence>
<dbReference type="GO" id="GO:0034220">
    <property type="term" value="P:monoatomic ion transmembrane transport"/>
    <property type="evidence" value="ECO:0007669"/>
    <property type="project" value="InterPro"/>
</dbReference>
<proteinExistence type="predicted"/>
<evidence type="ECO:0000256" key="4">
    <source>
        <dbReference type="ARBA" id="ARBA00022452"/>
    </source>
</evidence>
<keyword evidence="8" id="KW-0626">Porin</keyword>
<dbReference type="AlphaFoldDB" id="A0A2S5T0D8"/>
<keyword evidence="3" id="KW-0813">Transport</keyword>